<proteinExistence type="evidence at transcript level"/>
<keyword evidence="1" id="KW-0732">Signal</keyword>
<accession>A0A023GDV8</accession>
<organism evidence="2">
    <name type="scientific">Amblyomma triste</name>
    <name type="common">Neotropical tick</name>
    <dbReference type="NCBI Taxonomy" id="251400"/>
    <lineage>
        <taxon>Eukaryota</taxon>
        <taxon>Metazoa</taxon>
        <taxon>Ecdysozoa</taxon>
        <taxon>Arthropoda</taxon>
        <taxon>Chelicerata</taxon>
        <taxon>Arachnida</taxon>
        <taxon>Acari</taxon>
        <taxon>Parasitiformes</taxon>
        <taxon>Ixodida</taxon>
        <taxon>Ixodoidea</taxon>
        <taxon>Ixodidae</taxon>
        <taxon>Amblyomminae</taxon>
        <taxon>Amblyomma</taxon>
    </lineage>
</organism>
<dbReference type="InterPro" id="IPR012674">
    <property type="entry name" value="Calycin"/>
</dbReference>
<name>A0A023GDV8_AMBTT</name>
<reference evidence="2" key="1">
    <citation type="submission" date="2014-03" db="EMBL/GenBank/DDBJ databases">
        <title>The sialotranscriptome of Amblyomma triste, Amblyomma parvum and Amblyomma cajennense ticks, uncovered by 454-based RNA-seq.</title>
        <authorList>
            <person name="Garcia G.R."/>
            <person name="Gardinassi L.G."/>
            <person name="Ribeiro J.M."/>
            <person name="Anatriello E."/>
            <person name="Ferreira B.R."/>
            <person name="Moreira H.N."/>
            <person name="Mafra C."/>
            <person name="Olegario M.M."/>
            <person name="Szabo P.J."/>
            <person name="Miranda-Santos I.K."/>
            <person name="Maruyama S.R."/>
        </authorList>
    </citation>
    <scope>NUCLEOTIDE SEQUENCE</scope>
    <source>
        <strain evidence="2">Mato Grasso do Sul</strain>
        <tissue evidence="2">Salivary glands</tissue>
    </source>
</reference>
<dbReference type="Gene3D" id="2.40.128.20">
    <property type="match status" value="1"/>
</dbReference>
<evidence type="ECO:0000313" key="2">
    <source>
        <dbReference type="EMBL" id="JAC30890.1"/>
    </source>
</evidence>
<dbReference type="GO" id="GO:0043176">
    <property type="term" value="F:amine binding"/>
    <property type="evidence" value="ECO:0007669"/>
    <property type="project" value="InterPro"/>
</dbReference>
<evidence type="ECO:0000256" key="1">
    <source>
        <dbReference type="SAM" id="SignalP"/>
    </source>
</evidence>
<dbReference type="SUPFAM" id="SSF50814">
    <property type="entry name" value="Lipocalins"/>
    <property type="match status" value="1"/>
</dbReference>
<dbReference type="AlphaFoldDB" id="A0A023GDV8"/>
<protein>
    <submittedName>
        <fullName evidence="2">Putative licpodalin-4 1</fullName>
    </submittedName>
</protein>
<dbReference type="GO" id="GO:0030682">
    <property type="term" value="P:symbiont-mediated perturbation of host defenses"/>
    <property type="evidence" value="ECO:0007669"/>
    <property type="project" value="InterPro"/>
</dbReference>
<dbReference type="Pfam" id="PF02098">
    <property type="entry name" value="His_binding"/>
    <property type="match status" value="1"/>
</dbReference>
<dbReference type="EMBL" id="GBBM01004528">
    <property type="protein sequence ID" value="JAC30890.1"/>
    <property type="molecule type" value="mRNA"/>
</dbReference>
<dbReference type="InterPro" id="IPR002970">
    <property type="entry name" value="Tick_his-bd"/>
</dbReference>
<feature type="chain" id="PRO_5001518604" evidence="1">
    <location>
        <begin position="19"/>
        <end position="197"/>
    </location>
</feature>
<sequence>MALFFIIILLATAGIGVGIKYEDDILNLDHQRASDFTSIEEMLWVKQQTSEVVNVPGTLCQAMLKLRYIGGNRFQYIIYVQTRYAPRRLSAFVTTLTTGVTGNRHTHNTVSYKAMQWGQVAVFKLMYADRRHGCFILVSPRGRHGRACRLLQTSRTVNLPIPGDCSRVYAQNCPRDISQIYHPSCGARLPKIVEWSQ</sequence>
<feature type="signal peptide" evidence="1">
    <location>
        <begin position="1"/>
        <end position="18"/>
    </location>
</feature>